<proteinExistence type="predicted"/>
<name>A0A137PGZ9_CONC2</name>
<dbReference type="OrthoDB" id="40334at2759"/>
<dbReference type="InterPro" id="IPR032801">
    <property type="entry name" value="PXL2A/B/C"/>
</dbReference>
<accession>A0A137PGZ9</accession>
<keyword evidence="2" id="KW-1185">Reference proteome</keyword>
<reference evidence="1 2" key="1">
    <citation type="journal article" date="2015" name="Genome Biol. Evol.">
        <title>Phylogenomic analyses indicate that early fungi evolved digesting cell walls of algal ancestors of land plants.</title>
        <authorList>
            <person name="Chang Y."/>
            <person name="Wang S."/>
            <person name="Sekimoto S."/>
            <person name="Aerts A.L."/>
            <person name="Choi C."/>
            <person name="Clum A."/>
            <person name="LaButti K.M."/>
            <person name="Lindquist E.A."/>
            <person name="Yee Ngan C."/>
            <person name="Ohm R.A."/>
            <person name="Salamov A.A."/>
            <person name="Grigoriev I.V."/>
            <person name="Spatafora J.W."/>
            <person name="Berbee M.L."/>
        </authorList>
    </citation>
    <scope>NUCLEOTIDE SEQUENCE [LARGE SCALE GENOMIC DNA]</scope>
    <source>
        <strain evidence="1 2">NRRL 28638</strain>
    </source>
</reference>
<dbReference type="PANTHER" id="PTHR28630:SF3">
    <property type="entry name" value="PEROXIREDOXIN-LIKE 2C"/>
    <property type="match status" value="1"/>
</dbReference>
<organism evidence="1 2">
    <name type="scientific">Conidiobolus coronatus (strain ATCC 28846 / CBS 209.66 / NRRL 28638)</name>
    <name type="common">Delacroixia coronata</name>
    <dbReference type="NCBI Taxonomy" id="796925"/>
    <lineage>
        <taxon>Eukaryota</taxon>
        <taxon>Fungi</taxon>
        <taxon>Fungi incertae sedis</taxon>
        <taxon>Zoopagomycota</taxon>
        <taxon>Entomophthoromycotina</taxon>
        <taxon>Entomophthoromycetes</taxon>
        <taxon>Entomophthorales</taxon>
        <taxon>Ancylistaceae</taxon>
        <taxon>Conidiobolus</taxon>
    </lineage>
</organism>
<dbReference type="Proteomes" id="UP000070444">
    <property type="component" value="Unassembled WGS sequence"/>
</dbReference>
<gene>
    <name evidence="1" type="ORF">CONCODRAFT_76927</name>
</gene>
<evidence type="ECO:0000313" key="2">
    <source>
        <dbReference type="Proteomes" id="UP000070444"/>
    </source>
</evidence>
<dbReference type="EMBL" id="KQ964425">
    <property type="protein sequence ID" value="KXN74276.1"/>
    <property type="molecule type" value="Genomic_DNA"/>
</dbReference>
<dbReference type="AlphaFoldDB" id="A0A137PGZ9"/>
<dbReference type="Pfam" id="PF13911">
    <property type="entry name" value="AhpC-TSA_2"/>
    <property type="match status" value="1"/>
</dbReference>
<sequence>MDPKREIYKAIGATKLNPISGIIHVFNRSKKASAEVAKLNGLGGNFKGDGFQLGGTFLVAPEGEVLFEFLQGTYADYPSLRQIVTAGGGNAELIDDEDENLTHAPQSCKA</sequence>
<protein>
    <submittedName>
        <fullName evidence="1">Uncharacterized protein</fullName>
    </submittedName>
</protein>
<dbReference type="PANTHER" id="PTHR28630">
    <property type="match status" value="1"/>
</dbReference>
<evidence type="ECO:0000313" key="1">
    <source>
        <dbReference type="EMBL" id="KXN74276.1"/>
    </source>
</evidence>